<dbReference type="Pfam" id="PF01381">
    <property type="entry name" value="HTH_3"/>
    <property type="match status" value="1"/>
</dbReference>
<proteinExistence type="predicted"/>
<accession>A0ABN6RF77</accession>
<protein>
    <recommendedName>
        <fullName evidence="1">HTH cro/C1-type domain-containing protein</fullName>
    </recommendedName>
</protein>
<dbReference type="CDD" id="cd00093">
    <property type="entry name" value="HTH_XRE"/>
    <property type="match status" value="1"/>
</dbReference>
<evidence type="ECO:0000313" key="2">
    <source>
        <dbReference type="EMBL" id="BDP41998.1"/>
    </source>
</evidence>
<dbReference type="RefSeq" id="WP_264774713.1">
    <property type="nucleotide sequence ID" value="NZ_AP026560.1"/>
</dbReference>
<keyword evidence="3" id="KW-1185">Reference proteome</keyword>
<evidence type="ECO:0000259" key="1">
    <source>
        <dbReference type="PROSITE" id="PS50943"/>
    </source>
</evidence>
<dbReference type="EMBL" id="AP026560">
    <property type="protein sequence ID" value="BDP41998.1"/>
    <property type="molecule type" value="Genomic_DNA"/>
</dbReference>
<dbReference type="PROSITE" id="PS50943">
    <property type="entry name" value="HTH_CROC1"/>
    <property type="match status" value="1"/>
</dbReference>
<organism evidence="2 3">
    <name type="scientific">Deinococcus aetherius</name>
    <dbReference type="NCBI Taxonomy" id="200252"/>
    <lineage>
        <taxon>Bacteria</taxon>
        <taxon>Thermotogati</taxon>
        <taxon>Deinococcota</taxon>
        <taxon>Deinococci</taxon>
        <taxon>Deinococcales</taxon>
        <taxon>Deinococcaceae</taxon>
        <taxon>Deinococcus</taxon>
    </lineage>
</organism>
<dbReference type="InterPro" id="IPR010982">
    <property type="entry name" value="Lambda_DNA-bd_dom_sf"/>
</dbReference>
<dbReference type="Gene3D" id="1.10.260.40">
    <property type="entry name" value="lambda repressor-like DNA-binding domains"/>
    <property type="match status" value="1"/>
</dbReference>
<evidence type="ECO:0000313" key="3">
    <source>
        <dbReference type="Proteomes" id="UP001064971"/>
    </source>
</evidence>
<feature type="domain" description="HTH cro/C1-type" evidence="1">
    <location>
        <begin position="89"/>
        <end position="119"/>
    </location>
</feature>
<gene>
    <name evidence="2" type="ORF">DAETH_19670</name>
</gene>
<sequence>MYLTIVSSGERNWNALVPELHCIVTAGNREDLFRLTQESMALALEDQPESEPQVRSLEDLDADLRSELDGSEEIIFLAPVEMNPVSLEIEQALEKAGVSQAELARRLGTSRSAVNRLVNPFYWGHSLDMLRRVAAALEAELEVKLTAKAS</sequence>
<name>A0ABN6RF77_9DEIO</name>
<reference evidence="2" key="1">
    <citation type="submission" date="2022-07" db="EMBL/GenBank/DDBJ databases">
        <title>Complete Genome Sequence of the Radioresistant Bacterium Deinococcus aetherius ST0316, Isolated from the Air Dust collected in Lower Stratosphere above Japan.</title>
        <authorList>
            <person name="Satoh K."/>
            <person name="Hagiwara K."/>
            <person name="Katsumata K."/>
            <person name="Kubo A."/>
            <person name="Yokobori S."/>
            <person name="Yamagishi A."/>
            <person name="Oono Y."/>
            <person name="Narumi I."/>
        </authorList>
    </citation>
    <scope>NUCLEOTIDE SEQUENCE</scope>
    <source>
        <strain evidence="2">ST0316</strain>
    </source>
</reference>
<dbReference type="SMART" id="SM00530">
    <property type="entry name" value="HTH_XRE"/>
    <property type="match status" value="1"/>
</dbReference>
<dbReference type="InterPro" id="IPR001387">
    <property type="entry name" value="Cro/C1-type_HTH"/>
</dbReference>
<dbReference type="Proteomes" id="UP001064971">
    <property type="component" value="Chromosome"/>
</dbReference>
<dbReference type="SUPFAM" id="SSF47413">
    <property type="entry name" value="lambda repressor-like DNA-binding domains"/>
    <property type="match status" value="1"/>
</dbReference>